<dbReference type="Pfam" id="PF02518">
    <property type="entry name" value="HATPase_c"/>
    <property type="match status" value="1"/>
</dbReference>
<dbReference type="Gene3D" id="1.10.287.130">
    <property type="match status" value="1"/>
</dbReference>
<dbReference type="SUPFAM" id="SSF55874">
    <property type="entry name" value="ATPase domain of HSP90 chaperone/DNA topoisomerase II/histidine kinase"/>
    <property type="match status" value="1"/>
</dbReference>
<dbReference type="InterPro" id="IPR009057">
    <property type="entry name" value="Homeodomain-like_sf"/>
</dbReference>
<dbReference type="InterPro" id="IPR003661">
    <property type="entry name" value="HisK_dim/P_dom"/>
</dbReference>
<evidence type="ECO:0000256" key="8">
    <source>
        <dbReference type="SAM" id="Phobius"/>
    </source>
</evidence>
<dbReference type="Pfam" id="PF07494">
    <property type="entry name" value="Reg_prop"/>
    <property type="match status" value="2"/>
</dbReference>
<evidence type="ECO:0000256" key="1">
    <source>
        <dbReference type="ARBA" id="ARBA00000085"/>
    </source>
</evidence>
<dbReference type="Gene3D" id="2.130.10.10">
    <property type="entry name" value="YVTN repeat-like/Quinoprotein amine dehydrogenase"/>
    <property type="match status" value="2"/>
</dbReference>
<dbReference type="InterPro" id="IPR001789">
    <property type="entry name" value="Sig_transdc_resp-reg_receiver"/>
</dbReference>
<dbReference type="Proteomes" id="UP001221558">
    <property type="component" value="Chromosome"/>
</dbReference>
<feature type="domain" description="Histidine kinase" evidence="10">
    <location>
        <begin position="818"/>
        <end position="1035"/>
    </location>
</feature>
<dbReference type="EMBL" id="CP117880">
    <property type="protein sequence ID" value="WDF68266.1"/>
    <property type="molecule type" value="Genomic_DNA"/>
</dbReference>
<evidence type="ECO:0000256" key="2">
    <source>
        <dbReference type="ARBA" id="ARBA00012438"/>
    </source>
</evidence>
<dbReference type="InterPro" id="IPR005467">
    <property type="entry name" value="His_kinase_dom"/>
</dbReference>
<dbReference type="PRINTS" id="PR00344">
    <property type="entry name" value="BCTRLSENSOR"/>
</dbReference>
<dbReference type="SMART" id="SM00388">
    <property type="entry name" value="HisKA"/>
    <property type="match status" value="1"/>
</dbReference>
<keyword evidence="5" id="KW-0238">DNA-binding</keyword>
<feature type="domain" description="Response regulatory" evidence="11">
    <location>
        <begin position="1076"/>
        <end position="1191"/>
    </location>
</feature>
<dbReference type="PROSITE" id="PS50110">
    <property type="entry name" value="RESPONSE_REGULATORY"/>
    <property type="match status" value="1"/>
</dbReference>
<gene>
    <name evidence="12" type="ORF">PQ465_18465</name>
</gene>
<sequence length="1329" mass="150461">MLAQQIGITPLKIEKELPSLTIHRIFQDSDGFMWFGTAQGLSRFDAHNLLTFKLKNDAGNTVDDQNITAIAELGDNLFLATGNGLYTLNKRSYAIRPFPNKHLLGKRITAIMLDQQQNIWIGSSNAIYVFRPDFSLWKSYVHDQKDRYSMPEGTINTIFQDADGTIWMSVWSAGLHRLDVKKDRFQPFPKIGGRNNPFKIFQDDHKQLWIATWGDGLYRFNPTHKQDIYQPVIIKNKRRGQGNEELVYNIMQDRQKKYLWVLSFSGISTFAYTPDQQLKEIDIAPLFSNTSNIFNDLSQDKTGALWLSIGGKGISTISFDKPDISHMLFDQVKQLYGISPNINMLYQDASGNFWFNVERIGMGKIAAGTGIMTTYSNAQFKDLMSIRAVNCALDVDDDIWMGSSYEPTINVFQKAAGTIALREKIALRTWAPDSGVPLFFFKDRAGNVWIATATGVLVRRANDKLFQAIPGIKDQIVSISEDQSGHIWIATKGNGIFEFANGDFMRAAQQIGGDTPGIYTDQIETMAADQVGNLWIGTKDSRLLRYNTQQQKTTEIANTQLFSKNQLLDIVVLNNVIWLSSTRNIYKVYPGQNRIIEYSTEDGVQVSMFAKRAYTIDKRTGSIYFGGYNGVVAFHPSSFVPQHVPAVVVTDVKVNNVSSVLDADAGKFNIHARTLRLEPNDQHIEISFSALEFTHSDKIRFMYKLEGVDKEWVYAPRERLFATYNNLGKGTYRFLIKATDLNNQWSDVITELHIEKKPAFYESNLAYLLYFLAVAALLYYLVVFSLHRLKLRSDLRIAQIEKENANDLIQTKLSYFTNISHDLLTPLTIISCLIDDVQITTKKNLSQFEKMRQNLQRLKRLLQQILDFRRIENKQMALYVGANSLHSFIDELCNSYFSPLAKKKNIVFTVHADTEQDEAYFDADKMDKIIFNLLSNAFKYTERDGRIAVHYKTETRDNHVLLILQVTDSGIGIAPDQLDKVFTPFYTNRGARQGESNGIGLALTKELVEIHKGKLSVESEIGKGSCFTIVIPIDAASYTDADRQHLQPFDSALADTSLPAELSAPTVAQAKLDSLTLLLVEDNEDLRLTIYSVLARNYHVHLAAHGEEALAIIGKEEIDIIISDIMMPVMDGLTLCRNIKADPEINHIPVILLTAKNSMQDRVDCYQAGADGYLSKPFEIQVLEARIRSFVINKRVRQTDFKNNPQINISSLDYTPIDEQFLQKMIAIIEENLADDRFDVLILGDKLGLSKSTLYRKTKVLLDISPSEFIKNIRLKHACQLMDRDKSISVSEVAFATGFSDPRYFATCFKAAFNTTPSAYQRENAGKSS</sequence>
<dbReference type="SUPFAM" id="SSF52172">
    <property type="entry name" value="CheY-like"/>
    <property type="match status" value="1"/>
</dbReference>
<dbReference type="SMART" id="SM00342">
    <property type="entry name" value="HTH_ARAC"/>
    <property type="match status" value="1"/>
</dbReference>
<feature type="domain" description="HTH araC/xylS-type" evidence="9">
    <location>
        <begin position="1223"/>
        <end position="1323"/>
    </location>
</feature>
<protein>
    <recommendedName>
        <fullName evidence="2">histidine kinase</fullName>
        <ecNumber evidence="2">2.7.13.3</ecNumber>
    </recommendedName>
</protein>
<keyword evidence="8" id="KW-0812">Transmembrane</keyword>
<evidence type="ECO:0000256" key="3">
    <source>
        <dbReference type="ARBA" id="ARBA00022553"/>
    </source>
</evidence>
<keyword evidence="8" id="KW-0472">Membrane</keyword>
<dbReference type="InterPro" id="IPR011006">
    <property type="entry name" value="CheY-like_superfamily"/>
</dbReference>
<dbReference type="InterPro" id="IPR004358">
    <property type="entry name" value="Sig_transdc_His_kin-like_C"/>
</dbReference>
<dbReference type="PROSITE" id="PS01124">
    <property type="entry name" value="HTH_ARAC_FAMILY_2"/>
    <property type="match status" value="1"/>
</dbReference>
<evidence type="ECO:0000256" key="7">
    <source>
        <dbReference type="PROSITE-ProRule" id="PRU00169"/>
    </source>
</evidence>
<proteinExistence type="predicted"/>
<dbReference type="InterPro" id="IPR011110">
    <property type="entry name" value="Reg_prop"/>
</dbReference>
<organism evidence="12 13">
    <name type="scientific">Sphingobacterium oryzagri</name>
    <dbReference type="NCBI Taxonomy" id="3025669"/>
    <lineage>
        <taxon>Bacteria</taxon>
        <taxon>Pseudomonadati</taxon>
        <taxon>Bacteroidota</taxon>
        <taxon>Sphingobacteriia</taxon>
        <taxon>Sphingobacteriales</taxon>
        <taxon>Sphingobacteriaceae</taxon>
        <taxon>Sphingobacterium</taxon>
    </lineage>
</organism>
<keyword evidence="4" id="KW-0805">Transcription regulation</keyword>
<dbReference type="SMART" id="SM00448">
    <property type="entry name" value="REC"/>
    <property type="match status" value="1"/>
</dbReference>
<dbReference type="EC" id="2.7.13.3" evidence="2"/>
<dbReference type="InterPro" id="IPR036890">
    <property type="entry name" value="HATPase_C_sf"/>
</dbReference>
<evidence type="ECO:0000313" key="13">
    <source>
        <dbReference type="Proteomes" id="UP001221558"/>
    </source>
</evidence>
<dbReference type="CDD" id="cd17574">
    <property type="entry name" value="REC_OmpR"/>
    <property type="match status" value="1"/>
</dbReference>
<keyword evidence="3 7" id="KW-0597">Phosphoprotein</keyword>
<dbReference type="InterPro" id="IPR036097">
    <property type="entry name" value="HisK_dim/P_sf"/>
</dbReference>
<dbReference type="InterPro" id="IPR013783">
    <property type="entry name" value="Ig-like_fold"/>
</dbReference>
<dbReference type="SMART" id="SM00387">
    <property type="entry name" value="HATPase_c"/>
    <property type="match status" value="1"/>
</dbReference>
<dbReference type="SUPFAM" id="SSF46689">
    <property type="entry name" value="Homeodomain-like"/>
    <property type="match status" value="1"/>
</dbReference>
<dbReference type="Gene3D" id="3.30.565.10">
    <property type="entry name" value="Histidine kinase-like ATPase, C-terminal domain"/>
    <property type="match status" value="1"/>
</dbReference>
<dbReference type="Gene3D" id="2.60.40.10">
    <property type="entry name" value="Immunoglobulins"/>
    <property type="match status" value="1"/>
</dbReference>
<comment type="catalytic activity">
    <reaction evidence="1">
        <text>ATP + protein L-histidine = ADP + protein N-phospho-L-histidine.</text>
        <dbReference type="EC" id="2.7.13.3"/>
    </reaction>
</comment>
<dbReference type="PANTHER" id="PTHR43547:SF2">
    <property type="entry name" value="HYBRID SIGNAL TRANSDUCTION HISTIDINE KINASE C"/>
    <property type="match status" value="1"/>
</dbReference>
<dbReference type="RefSeq" id="WP_274266999.1">
    <property type="nucleotide sequence ID" value="NZ_CP117880.1"/>
</dbReference>
<dbReference type="SUPFAM" id="SSF47384">
    <property type="entry name" value="Homodimeric domain of signal transducing histidine kinase"/>
    <property type="match status" value="1"/>
</dbReference>
<dbReference type="Pfam" id="PF07495">
    <property type="entry name" value="Y_Y_Y"/>
    <property type="match status" value="1"/>
</dbReference>
<keyword evidence="8" id="KW-1133">Transmembrane helix</keyword>
<evidence type="ECO:0000313" key="12">
    <source>
        <dbReference type="EMBL" id="WDF68266.1"/>
    </source>
</evidence>
<dbReference type="PANTHER" id="PTHR43547">
    <property type="entry name" value="TWO-COMPONENT HISTIDINE KINASE"/>
    <property type="match status" value="1"/>
</dbReference>
<evidence type="ECO:0000259" key="11">
    <source>
        <dbReference type="PROSITE" id="PS50110"/>
    </source>
</evidence>
<dbReference type="Pfam" id="PF00512">
    <property type="entry name" value="HisKA"/>
    <property type="match status" value="1"/>
</dbReference>
<dbReference type="PROSITE" id="PS00041">
    <property type="entry name" value="HTH_ARAC_FAMILY_1"/>
    <property type="match status" value="1"/>
</dbReference>
<evidence type="ECO:0000256" key="6">
    <source>
        <dbReference type="ARBA" id="ARBA00023163"/>
    </source>
</evidence>
<dbReference type="PROSITE" id="PS50109">
    <property type="entry name" value="HIS_KIN"/>
    <property type="match status" value="1"/>
</dbReference>
<evidence type="ECO:0000259" key="9">
    <source>
        <dbReference type="PROSITE" id="PS01124"/>
    </source>
</evidence>
<keyword evidence="13" id="KW-1185">Reference proteome</keyword>
<feature type="transmembrane region" description="Helical" evidence="8">
    <location>
        <begin position="765"/>
        <end position="786"/>
    </location>
</feature>
<dbReference type="InterPro" id="IPR018060">
    <property type="entry name" value="HTH_AraC"/>
</dbReference>
<accession>A0ABY7WF72</accession>
<evidence type="ECO:0000256" key="4">
    <source>
        <dbReference type="ARBA" id="ARBA00023015"/>
    </source>
</evidence>
<dbReference type="InterPro" id="IPR011123">
    <property type="entry name" value="Y_Y_Y"/>
</dbReference>
<reference evidence="12 13" key="1">
    <citation type="submission" date="2023-02" db="EMBL/GenBank/DDBJ databases">
        <title>Genome sequence of Sphingobacterium sp. KACC 22765.</title>
        <authorList>
            <person name="Kim S."/>
            <person name="Heo J."/>
            <person name="Kwon S.-W."/>
        </authorList>
    </citation>
    <scope>NUCLEOTIDE SEQUENCE [LARGE SCALE GENOMIC DNA]</scope>
    <source>
        <strain evidence="12 13">KACC 22765</strain>
    </source>
</reference>
<dbReference type="Gene3D" id="1.10.10.60">
    <property type="entry name" value="Homeodomain-like"/>
    <property type="match status" value="1"/>
</dbReference>
<dbReference type="InterPro" id="IPR003594">
    <property type="entry name" value="HATPase_dom"/>
</dbReference>
<dbReference type="InterPro" id="IPR015943">
    <property type="entry name" value="WD40/YVTN_repeat-like_dom_sf"/>
</dbReference>
<feature type="modified residue" description="4-aspartylphosphate" evidence="7">
    <location>
        <position position="1124"/>
    </location>
</feature>
<dbReference type="Pfam" id="PF12833">
    <property type="entry name" value="HTH_18"/>
    <property type="match status" value="1"/>
</dbReference>
<dbReference type="SUPFAM" id="SSF63829">
    <property type="entry name" value="Calcium-dependent phosphotriesterase"/>
    <property type="match status" value="2"/>
</dbReference>
<dbReference type="InterPro" id="IPR018062">
    <property type="entry name" value="HTH_AraC-typ_CS"/>
</dbReference>
<evidence type="ECO:0000259" key="10">
    <source>
        <dbReference type="PROSITE" id="PS50109"/>
    </source>
</evidence>
<dbReference type="CDD" id="cd00082">
    <property type="entry name" value="HisKA"/>
    <property type="match status" value="1"/>
</dbReference>
<dbReference type="Gene3D" id="3.40.50.2300">
    <property type="match status" value="1"/>
</dbReference>
<evidence type="ECO:0000256" key="5">
    <source>
        <dbReference type="ARBA" id="ARBA00023125"/>
    </source>
</evidence>
<keyword evidence="6" id="KW-0804">Transcription</keyword>
<name>A0ABY7WF72_9SPHI</name>
<dbReference type="Pfam" id="PF00072">
    <property type="entry name" value="Response_reg"/>
    <property type="match status" value="1"/>
</dbReference>